<feature type="compositionally biased region" description="Polar residues" evidence="1">
    <location>
        <begin position="301"/>
        <end position="325"/>
    </location>
</feature>
<dbReference type="PANTHER" id="PTHR11439">
    <property type="entry name" value="GAG-POL-RELATED RETROTRANSPOSON"/>
    <property type="match status" value="1"/>
</dbReference>
<dbReference type="Pfam" id="PF00665">
    <property type="entry name" value="rve"/>
    <property type="match status" value="1"/>
</dbReference>
<dbReference type="InterPro" id="IPR036397">
    <property type="entry name" value="RNaseH_sf"/>
</dbReference>
<organism evidence="3 4">
    <name type="scientific">Dendrobium catenatum</name>
    <dbReference type="NCBI Taxonomy" id="906689"/>
    <lineage>
        <taxon>Eukaryota</taxon>
        <taxon>Viridiplantae</taxon>
        <taxon>Streptophyta</taxon>
        <taxon>Embryophyta</taxon>
        <taxon>Tracheophyta</taxon>
        <taxon>Spermatophyta</taxon>
        <taxon>Magnoliopsida</taxon>
        <taxon>Liliopsida</taxon>
        <taxon>Asparagales</taxon>
        <taxon>Orchidaceae</taxon>
        <taxon>Epidendroideae</taxon>
        <taxon>Malaxideae</taxon>
        <taxon>Dendrobiinae</taxon>
        <taxon>Dendrobium</taxon>
    </lineage>
</organism>
<proteinExistence type="predicted"/>
<feature type="domain" description="Integrase catalytic" evidence="2">
    <location>
        <begin position="4"/>
        <end position="181"/>
    </location>
</feature>
<dbReference type="SUPFAM" id="SSF53098">
    <property type="entry name" value="Ribonuclease H-like"/>
    <property type="match status" value="1"/>
</dbReference>
<dbReference type="InterPro" id="IPR001584">
    <property type="entry name" value="Integrase_cat-core"/>
</dbReference>
<dbReference type="PANTHER" id="PTHR11439:SF494">
    <property type="entry name" value="CYSTEINE-RICH RLK (RECEPTOR-LIKE PROTEIN KINASE) 8"/>
    <property type="match status" value="1"/>
</dbReference>
<feature type="region of interest" description="Disordered" evidence="1">
    <location>
        <begin position="301"/>
        <end position="339"/>
    </location>
</feature>
<dbReference type="GO" id="GO:0003676">
    <property type="term" value="F:nucleic acid binding"/>
    <property type="evidence" value="ECO:0007669"/>
    <property type="project" value="InterPro"/>
</dbReference>
<dbReference type="AlphaFoldDB" id="A0A2I0VTB2"/>
<dbReference type="Pfam" id="PF25597">
    <property type="entry name" value="SH3_retrovirus"/>
    <property type="match status" value="1"/>
</dbReference>
<dbReference type="InterPro" id="IPR012337">
    <property type="entry name" value="RNaseH-like_sf"/>
</dbReference>
<name>A0A2I0VTB2_9ASPA</name>
<dbReference type="Proteomes" id="UP000233837">
    <property type="component" value="Unassembled WGS sequence"/>
</dbReference>
<dbReference type="InterPro" id="IPR043502">
    <property type="entry name" value="DNA/RNA_pol_sf"/>
</dbReference>
<keyword evidence="4" id="KW-1185">Reference proteome</keyword>
<gene>
    <name evidence="3" type="ORF">MA16_Dca022392</name>
</gene>
<dbReference type="Pfam" id="PF07727">
    <property type="entry name" value="RVT_2"/>
    <property type="match status" value="1"/>
</dbReference>
<dbReference type="EMBL" id="KZ503255">
    <property type="protein sequence ID" value="PKU66636.1"/>
    <property type="molecule type" value="Genomic_DNA"/>
</dbReference>
<evidence type="ECO:0000256" key="1">
    <source>
        <dbReference type="SAM" id="MobiDB-lite"/>
    </source>
</evidence>
<evidence type="ECO:0000313" key="3">
    <source>
        <dbReference type="EMBL" id="PKU66636.1"/>
    </source>
</evidence>
<dbReference type="InterPro" id="IPR013103">
    <property type="entry name" value="RVT_2"/>
</dbReference>
<dbReference type="CDD" id="cd09272">
    <property type="entry name" value="RNase_HI_RT_Ty1"/>
    <property type="match status" value="1"/>
</dbReference>
<sequence length="874" mass="99136">MAKSHRIPSFLSTSKTTSLFSVVHSDVWGPFSMIPAHGYRYYVCFIDDLSKFTWIYPLTNKSDMFDKFCEFHKLIERQFAHKIKILRTDNGTEFVNHKFHTYCKHTGILHQTTCPHTPSQNGVAERKHRHLIETTRTLLIQASLPLSLWVDTLLAANYLINCMPSPNTQHKAPYEILFGKQPDYTHLKVIGCLCYPWLKPYSSHKLSPISHPCVFIGYPQTQKGYKCLDLTTNKVYISNHVIFIENCFPYASSNSLHSFNPGSSHNIPPLLLVPSSSLPNTILSNSANPSVNQSSSIHLTTPAATNDHQPNQIESSYPTAQPNIMTTTSSAQPSQPPQPHPMLTRLKTGTFKPKKIFDLTHITQPSEPKTYNQAAKSEHWRKAMSQEFQALQSQGTWELVKPTPSMNILESKWTFRTKFKSDGSIARYKARLVAQGFNQEQGVDYTETFSPVAKMPTVRVLIHLALHHNWLIHQLDVSNAFLHGKLSDTVYMSQPPGFQDSSYPDYVCKLKKALYGLKQSPREWYATLSNHLTSYGFNISASDPSLLTYKDGSTRMYMLIYVDDILLTGNSPPAIQKLLSNLHLSFQMRNLGTLSQFLGIQTVTTKSGLILHQQTYAKTILQRAGMESAKPVVTPISCKITLTPTSQEPYAHPQLYRQIIGALQYLTITRPDIQFAVQQLCQHMQNPLNCHQDSLKRLLRYLQGTLNLGIPINRSNLQLQGYVDADWASNNQDRKSISGFCNFLGSSIISWQVKKQNTIARSSTEAEYRALAMETTEILWLRQLLADLHQPQETTTTVYCDNTSAIALANNPIFHARTKHIEVDCHFIRDCIKKNKIFVHHVCTEDQLADLFTKALPNNRFNRLTHKLTAVTQA</sequence>
<dbReference type="Gene3D" id="3.30.420.10">
    <property type="entry name" value="Ribonuclease H-like superfamily/Ribonuclease H"/>
    <property type="match status" value="1"/>
</dbReference>
<dbReference type="InterPro" id="IPR057670">
    <property type="entry name" value="SH3_retrovirus"/>
</dbReference>
<accession>A0A2I0VTB2</accession>
<dbReference type="PROSITE" id="PS50994">
    <property type="entry name" value="INTEGRASE"/>
    <property type="match status" value="1"/>
</dbReference>
<evidence type="ECO:0000313" key="4">
    <source>
        <dbReference type="Proteomes" id="UP000233837"/>
    </source>
</evidence>
<reference evidence="3 4" key="2">
    <citation type="journal article" date="2017" name="Nature">
        <title>The Apostasia genome and the evolution of orchids.</title>
        <authorList>
            <person name="Zhang G.Q."/>
            <person name="Liu K.W."/>
            <person name="Li Z."/>
            <person name="Lohaus R."/>
            <person name="Hsiao Y.Y."/>
            <person name="Niu S.C."/>
            <person name="Wang J.Y."/>
            <person name="Lin Y.C."/>
            <person name="Xu Q."/>
            <person name="Chen L.J."/>
            <person name="Yoshida K."/>
            <person name="Fujiwara S."/>
            <person name="Wang Z.W."/>
            <person name="Zhang Y.Q."/>
            <person name="Mitsuda N."/>
            <person name="Wang M."/>
            <person name="Liu G.H."/>
            <person name="Pecoraro L."/>
            <person name="Huang H.X."/>
            <person name="Xiao X.J."/>
            <person name="Lin M."/>
            <person name="Wu X.Y."/>
            <person name="Wu W.L."/>
            <person name="Chen Y.Y."/>
            <person name="Chang S.B."/>
            <person name="Sakamoto S."/>
            <person name="Ohme-Takagi M."/>
            <person name="Yagi M."/>
            <person name="Zeng S.J."/>
            <person name="Shen C.Y."/>
            <person name="Yeh C.M."/>
            <person name="Luo Y.B."/>
            <person name="Tsai W.C."/>
            <person name="Van de Peer Y."/>
            <person name="Liu Z.J."/>
        </authorList>
    </citation>
    <scope>NUCLEOTIDE SEQUENCE [LARGE SCALE GENOMIC DNA]</scope>
    <source>
        <tissue evidence="3">The whole plant</tissue>
    </source>
</reference>
<dbReference type="SUPFAM" id="SSF56672">
    <property type="entry name" value="DNA/RNA polymerases"/>
    <property type="match status" value="1"/>
</dbReference>
<reference evidence="3 4" key="1">
    <citation type="journal article" date="2016" name="Sci. Rep.">
        <title>The Dendrobium catenatum Lindl. genome sequence provides insights into polysaccharide synthase, floral development and adaptive evolution.</title>
        <authorList>
            <person name="Zhang G.Q."/>
            <person name="Xu Q."/>
            <person name="Bian C."/>
            <person name="Tsai W.C."/>
            <person name="Yeh C.M."/>
            <person name="Liu K.W."/>
            <person name="Yoshida K."/>
            <person name="Zhang L.S."/>
            <person name="Chang S.B."/>
            <person name="Chen F."/>
            <person name="Shi Y."/>
            <person name="Su Y.Y."/>
            <person name="Zhang Y.Q."/>
            <person name="Chen L.J."/>
            <person name="Yin Y."/>
            <person name="Lin M."/>
            <person name="Huang H."/>
            <person name="Deng H."/>
            <person name="Wang Z.W."/>
            <person name="Zhu S.L."/>
            <person name="Zhao X."/>
            <person name="Deng C."/>
            <person name="Niu S.C."/>
            <person name="Huang J."/>
            <person name="Wang M."/>
            <person name="Liu G.H."/>
            <person name="Yang H.J."/>
            <person name="Xiao X.J."/>
            <person name="Hsiao Y.Y."/>
            <person name="Wu W.L."/>
            <person name="Chen Y.Y."/>
            <person name="Mitsuda N."/>
            <person name="Ohme-Takagi M."/>
            <person name="Luo Y.B."/>
            <person name="Van de Peer Y."/>
            <person name="Liu Z.J."/>
        </authorList>
    </citation>
    <scope>NUCLEOTIDE SEQUENCE [LARGE SCALE GENOMIC DNA]</scope>
    <source>
        <tissue evidence="3">The whole plant</tissue>
    </source>
</reference>
<evidence type="ECO:0000259" key="2">
    <source>
        <dbReference type="PROSITE" id="PS50994"/>
    </source>
</evidence>
<protein>
    <submittedName>
        <fullName evidence="3">Retrovirus-related Pol polyprotein from transposon TNT 1-94</fullName>
    </submittedName>
</protein>
<dbReference type="GO" id="GO:0015074">
    <property type="term" value="P:DNA integration"/>
    <property type="evidence" value="ECO:0007669"/>
    <property type="project" value="InterPro"/>
</dbReference>